<gene>
    <name evidence="1" type="ORF">ACFQ1R_09325</name>
</gene>
<evidence type="ECO:0000313" key="1">
    <source>
        <dbReference type="EMBL" id="MFD0990296.1"/>
    </source>
</evidence>
<dbReference type="EMBL" id="JBHTJI010000001">
    <property type="protein sequence ID" value="MFD0990296.1"/>
    <property type="molecule type" value="Genomic_DNA"/>
</dbReference>
<name>A0ABW3JJM8_9FLAO</name>
<accession>A0ABW3JJM8</accession>
<dbReference type="PROSITE" id="PS51257">
    <property type="entry name" value="PROKAR_LIPOPROTEIN"/>
    <property type="match status" value="1"/>
</dbReference>
<dbReference type="RefSeq" id="WP_379925901.1">
    <property type="nucleotide sequence ID" value="NZ_JBHTJI010000001.1"/>
</dbReference>
<keyword evidence="2" id="KW-1185">Reference proteome</keyword>
<sequence length="179" mass="20392">MTIKFFSILCICTLMFSCKKNQDAKEQVVEKPNESKTIKAKDIAKLKYTDYILDTRAGDSIASWNEYKQLETIITNIKKGDLSFFIANEKAVNELMTNLKQNIPLEVNSDAILARITALETKVLKLESLSNLSTTKKPELLSVIKEFLVSFSNLNLQMNKKIENDNIIIERPQDTIMPI</sequence>
<reference evidence="2" key="1">
    <citation type="journal article" date="2019" name="Int. J. Syst. Evol. Microbiol.">
        <title>The Global Catalogue of Microorganisms (GCM) 10K type strain sequencing project: providing services to taxonomists for standard genome sequencing and annotation.</title>
        <authorList>
            <consortium name="The Broad Institute Genomics Platform"/>
            <consortium name="The Broad Institute Genome Sequencing Center for Infectious Disease"/>
            <person name="Wu L."/>
            <person name="Ma J."/>
        </authorList>
    </citation>
    <scope>NUCLEOTIDE SEQUENCE [LARGE SCALE GENOMIC DNA]</scope>
    <source>
        <strain evidence="2">CCUG 62414</strain>
    </source>
</reference>
<proteinExistence type="predicted"/>
<organism evidence="1 2">
    <name type="scientific">Mariniflexile jejuense</name>
    <dbReference type="NCBI Taxonomy" id="1173582"/>
    <lineage>
        <taxon>Bacteria</taxon>
        <taxon>Pseudomonadati</taxon>
        <taxon>Bacteroidota</taxon>
        <taxon>Flavobacteriia</taxon>
        <taxon>Flavobacteriales</taxon>
        <taxon>Flavobacteriaceae</taxon>
        <taxon>Mariniflexile</taxon>
    </lineage>
</organism>
<evidence type="ECO:0000313" key="2">
    <source>
        <dbReference type="Proteomes" id="UP001597061"/>
    </source>
</evidence>
<comment type="caution">
    <text evidence="1">The sequence shown here is derived from an EMBL/GenBank/DDBJ whole genome shotgun (WGS) entry which is preliminary data.</text>
</comment>
<dbReference type="Proteomes" id="UP001597061">
    <property type="component" value="Unassembled WGS sequence"/>
</dbReference>
<protein>
    <submittedName>
        <fullName evidence="1">Uncharacterized protein</fullName>
    </submittedName>
</protein>